<keyword evidence="2" id="KW-1185">Reference proteome</keyword>
<evidence type="ECO:0000313" key="2">
    <source>
        <dbReference type="Proteomes" id="UP001153712"/>
    </source>
</evidence>
<dbReference type="Proteomes" id="UP001153712">
    <property type="component" value="Chromosome 4"/>
</dbReference>
<dbReference type="EMBL" id="OU900097">
    <property type="protein sequence ID" value="CAG9861608.1"/>
    <property type="molecule type" value="Genomic_DNA"/>
</dbReference>
<organism evidence="1 2">
    <name type="scientific">Phyllotreta striolata</name>
    <name type="common">Striped flea beetle</name>
    <name type="synonym">Crioceris striolata</name>
    <dbReference type="NCBI Taxonomy" id="444603"/>
    <lineage>
        <taxon>Eukaryota</taxon>
        <taxon>Metazoa</taxon>
        <taxon>Ecdysozoa</taxon>
        <taxon>Arthropoda</taxon>
        <taxon>Hexapoda</taxon>
        <taxon>Insecta</taxon>
        <taxon>Pterygota</taxon>
        <taxon>Neoptera</taxon>
        <taxon>Endopterygota</taxon>
        <taxon>Coleoptera</taxon>
        <taxon>Polyphaga</taxon>
        <taxon>Cucujiformia</taxon>
        <taxon>Chrysomeloidea</taxon>
        <taxon>Chrysomelidae</taxon>
        <taxon>Galerucinae</taxon>
        <taxon>Alticini</taxon>
        <taxon>Phyllotreta</taxon>
    </lineage>
</organism>
<dbReference type="AlphaFoldDB" id="A0A9N9TVY3"/>
<proteinExistence type="predicted"/>
<accession>A0A9N9TVY3</accession>
<name>A0A9N9TVY3_PHYSR</name>
<protein>
    <submittedName>
        <fullName evidence="1">Uncharacterized protein</fullName>
    </submittedName>
</protein>
<gene>
    <name evidence="1" type="ORF">PHYEVI_LOCUS7943</name>
</gene>
<sequence>MPYKIKSAKRTNQFTPRIPMIIAMKLQLALLLIIHVLVDIVHAAPGPLWGLFGNYNYGYSRRNYGNSYDDGGDRYRSICRIHAIDSLAFPGRIGAPVCP</sequence>
<dbReference type="OrthoDB" id="6782380at2759"/>
<reference evidence="1" key="1">
    <citation type="submission" date="2022-01" db="EMBL/GenBank/DDBJ databases">
        <authorList>
            <person name="King R."/>
        </authorList>
    </citation>
    <scope>NUCLEOTIDE SEQUENCE</scope>
</reference>
<evidence type="ECO:0000313" key="1">
    <source>
        <dbReference type="EMBL" id="CAG9861608.1"/>
    </source>
</evidence>